<name>A0ABD1LI49_9FABA</name>
<reference evidence="1 2" key="1">
    <citation type="submission" date="2024-08" db="EMBL/GenBank/DDBJ databases">
        <title>Insights into the chromosomal genome structure of Flemingia macrophylla.</title>
        <authorList>
            <person name="Ding Y."/>
            <person name="Zhao Y."/>
            <person name="Bi W."/>
            <person name="Wu M."/>
            <person name="Zhao G."/>
            <person name="Gong Y."/>
            <person name="Li W."/>
            <person name="Zhang P."/>
        </authorList>
    </citation>
    <scope>NUCLEOTIDE SEQUENCE [LARGE SCALE GENOMIC DNA]</scope>
    <source>
        <strain evidence="1">DYQJB</strain>
        <tissue evidence="1">Leaf</tissue>
    </source>
</reference>
<evidence type="ECO:0000313" key="2">
    <source>
        <dbReference type="Proteomes" id="UP001603857"/>
    </source>
</evidence>
<accession>A0ABD1LI49</accession>
<sequence length="207" mass="23657">MSLVVLPNSRPLFSSIPFLSHLSCNNVYAYFKLLYARQFRIWFYKNDALNVVFPKRLLCVVDPPMWSSNAKGIKVRKQVLLNGPVVGCKKRIALAILVQWAREKRLKLKEKKRYFGMRILEEILLESEKLGKRGRVQNEGIPRKLEKPSHGRLKLASGALAPTCDAPVNHLKMRSRTRDMAKIVRVYHTDLRVGAIAPGFCRPSAMS</sequence>
<evidence type="ECO:0000313" key="1">
    <source>
        <dbReference type="EMBL" id="KAL2323013.1"/>
    </source>
</evidence>
<dbReference type="Proteomes" id="UP001603857">
    <property type="component" value="Unassembled WGS sequence"/>
</dbReference>
<keyword evidence="2" id="KW-1185">Reference proteome</keyword>
<proteinExistence type="predicted"/>
<gene>
    <name evidence="1" type="ORF">Fmac_027392</name>
</gene>
<protein>
    <submittedName>
        <fullName evidence="1">Uncharacterized protein</fullName>
    </submittedName>
</protein>
<dbReference type="EMBL" id="JBGMDY010000009">
    <property type="protein sequence ID" value="KAL2323013.1"/>
    <property type="molecule type" value="Genomic_DNA"/>
</dbReference>
<dbReference type="AlphaFoldDB" id="A0ABD1LI49"/>
<comment type="caution">
    <text evidence="1">The sequence shown here is derived from an EMBL/GenBank/DDBJ whole genome shotgun (WGS) entry which is preliminary data.</text>
</comment>
<organism evidence="1 2">
    <name type="scientific">Flemingia macrophylla</name>
    <dbReference type="NCBI Taxonomy" id="520843"/>
    <lineage>
        <taxon>Eukaryota</taxon>
        <taxon>Viridiplantae</taxon>
        <taxon>Streptophyta</taxon>
        <taxon>Embryophyta</taxon>
        <taxon>Tracheophyta</taxon>
        <taxon>Spermatophyta</taxon>
        <taxon>Magnoliopsida</taxon>
        <taxon>eudicotyledons</taxon>
        <taxon>Gunneridae</taxon>
        <taxon>Pentapetalae</taxon>
        <taxon>rosids</taxon>
        <taxon>fabids</taxon>
        <taxon>Fabales</taxon>
        <taxon>Fabaceae</taxon>
        <taxon>Papilionoideae</taxon>
        <taxon>50 kb inversion clade</taxon>
        <taxon>NPAAA clade</taxon>
        <taxon>indigoferoid/millettioid clade</taxon>
        <taxon>Phaseoleae</taxon>
        <taxon>Flemingia</taxon>
    </lineage>
</organism>